<evidence type="ECO:0000313" key="1">
    <source>
        <dbReference type="EMBL" id="KAK7693443.1"/>
    </source>
</evidence>
<evidence type="ECO:0000313" key="2">
    <source>
        <dbReference type="Proteomes" id="UP001385951"/>
    </source>
</evidence>
<keyword evidence="2" id="KW-1185">Reference proteome</keyword>
<reference evidence="1 2" key="1">
    <citation type="submission" date="2022-09" db="EMBL/GenBank/DDBJ databases">
        <authorList>
            <person name="Palmer J.M."/>
        </authorList>
    </citation>
    <scope>NUCLEOTIDE SEQUENCE [LARGE SCALE GENOMIC DNA]</scope>
    <source>
        <strain evidence="1 2">DSM 7382</strain>
    </source>
</reference>
<name>A0AAW0GJA6_9APHY</name>
<proteinExistence type="predicted"/>
<sequence>MLHSPAGSPINLPGFWGRFKTPKNKEAKLQQSPPQMQVSAPRLLTLVFMEMETIRMLPNTFAELDHQVREWIKPPEGAQYALRVPIEFASWDAARVVSSPWIYITGEDSYQIAIQGVRAFKVEIIGDGPPPVEEPPYVSSSLNLHATNHSSYLSLPVRLPLPPSWRCPEHST</sequence>
<dbReference type="Proteomes" id="UP001385951">
    <property type="component" value="Unassembled WGS sequence"/>
</dbReference>
<accession>A0AAW0GJA6</accession>
<comment type="caution">
    <text evidence="1">The sequence shown here is derived from an EMBL/GenBank/DDBJ whole genome shotgun (WGS) entry which is preliminary data.</text>
</comment>
<protein>
    <submittedName>
        <fullName evidence="1">Uncharacterized protein</fullName>
    </submittedName>
</protein>
<dbReference type="AlphaFoldDB" id="A0AAW0GJA6"/>
<dbReference type="EMBL" id="JASBNA010000003">
    <property type="protein sequence ID" value="KAK7693443.1"/>
    <property type="molecule type" value="Genomic_DNA"/>
</dbReference>
<organism evidence="1 2">
    <name type="scientific">Cerrena zonata</name>
    <dbReference type="NCBI Taxonomy" id="2478898"/>
    <lineage>
        <taxon>Eukaryota</taxon>
        <taxon>Fungi</taxon>
        <taxon>Dikarya</taxon>
        <taxon>Basidiomycota</taxon>
        <taxon>Agaricomycotina</taxon>
        <taxon>Agaricomycetes</taxon>
        <taxon>Polyporales</taxon>
        <taxon>Cerrenaceae</taxon>
        <taxon>Cerrena</taxon>
    </lineage>
</organism>
<gene>
    <name evidence="1" type="ORF">QCA50_003011</name>
</gene>